<gene>
    <name evidence="1" type="ORF">L227DRAFT_309715</name>
</gene>
<keyword evidence="2" id="KW-1185">Reference proteome</keyword>
<dbReference type="Proteomes" id="UP000313359">
    <property type="component" value="Unassembled WGS sequence"/>
</dbReference>
<protein>
    <submittedName>
        <fullName evidence="1">Uncharacterized protein</fullName>
    </submittedName>
</protein>
<evidence type="ECO:0000313" key="1">
    <source>
        <dbReference type="EMBL" id="RPD55377.1"/>
    </source>
</evidence>
<name>A0A5C2RX05_9APHY</name>
<reference evidence="1" key="1">
    <citation type="journal article" date="2018" name="Genome Biol. Evol.">
        <title>Genomics and development of Lentinus tigrinus, a white-rot wood-decaying mushroom with dimorphic fruiting bodies.</title>
        <authorList>
            <person name="Wu B."/>
            <person name="Xu Z."/>
            <person name="Knudson A."/>
            <person name="Carlson A."/>
            <person name="Chen N."/>
            <person name="Kovaka S."/>
            <person name="LaButti K."/>
            <person name="Lipzen A."/>
            <person name="Pennachio C."/>
            <person name="Riley R."/>
            <person name="Schakwitz W."/>
            <person name="Umezawa K."/>
            <person name="Ohm R.A."/>
            <person name="Grigoriev I.V."/>
            <person name="Nagy L.G."/>
            <person name="Gibbons J."/>
            <person name="Hibbett D."/>
        </authorList>
    </citation>
    <scope>NUCLEOTIDE SEQUENCE [LARGE SCALE GENOMIC DNA]</scope>
    <source>
        <strain evidence="1">ALCF2SS1-6</strain>
    </source>
</reference>
<sequence length="193" mass="20317">MFSETQDSQRRTRPSAFLSILPVTIAVFLSVFASLARAADPFVLSLSNNAPAQCDTFDISWSGGTPNYTIAISSQLTPFLTRGNLSFNNLTNPPITWTADRCGGVPIYISGWDSGGQETNITFTLGLSANMSCLSDEDRSSNACLAEDTSLHLPTPSATAPSRPNSALQEVRSLSILPLVAALVGAGVALCSA</sequence>
<accession>A0A5C2RX05</accession>
<dbReference type="OrthoDB" id="3362246at2759"/>
<dbReference type="EMBL" id="ML122296">
    <property type="protein sequence ID" value="RPD55377.1"/>
    <property type="molecule type" value="Genomic_DNA"/>
</dbReference>
<evidence type="ECO:0000313" key="2">
    <source>
        <dbReference type="Proteomes" id="UP000313359"/>
    </source>
</evidence>
<dbReference type="AlphaFoldDB" id="A0A5C2RX05"/>
<proteinExistence type="predicted"/>
<organism evidence="1 2">
    <name type="scientific">Lentinus tigrinus ALCF2SS1-6</name>
    <dbReference type="NCBI Taxonomy" id="1328759"/>
    <lineage>
        <taxon>Eukaryota</taxon>
        <taxon>Fungi</taxon>
        <taxon>Dikarya</taxon>
        <taxon>Basidiomycota</taxon>
        <taxon>Agaricomycotina</taxon>
        <taxon>Agaricomycetes</taxon>
        <taxon>Polyporales</taxon>
        <taxon>Polyporaceae</taxon>
        <taxon>Lentinus</taxon>
    </lineage>
</organism>